<name>A0ACC0BUB1_CATRO</name>
<dbReference type="EMBL" id="CM044702">
    <property type="protein sequence ID" value="KAI5676255.1"/>
    <property type="molecule type" value="Genomic_DNA"/>
</dbReference>
<evidence type="ECO:0000313" key="2">
    <source>
        <dbReference type="Proteomes" id="UP001060085"/>
    </source>
</evidence>
<protein>
    <submittedName>
        <fullName evidence="1">Uncharacterized protein</fullName>
    </submittedName>
</protein>
<sequence>MEKEGSLGYKLYKTISFLPFTSFLIQPQFLNFLITTCRTKPNHGIKAKEEGMGKELSISLEDTSLNYALSLGEKMTTKFVKCILFKDHDAIDDKNIKLFTNAMLNQLKALEDNGMNAHIEKALKSKIGEFEGQERASKLFSMSSIRKDQTRKQPGGEIG</sequence>
<organism evidence="1 2">
    <name type="scientific">Catharanthus roseus</name>
    <name type="common">Madagascar periwinkle</name>
    <name type="synonym">Vinca rosea</name>
    <dbReference type="NCBI Taxonomy" id="4058"/>
    <lineage>
        <taxon>Eukaryota</taxon>
        <taxon>Viridiplantae</taxon>
        <taxon>Streptophyta</taxon>
        <taxon>Embryophyta</taxon>
        <taxon>Tracheophyta</taxon>
        <taxon>Spermatophyta</taxon>
        <taxon>Magnoliopsida</taxon>
        <taxon>eudicotyledons</taxon>
        <taxon>Gunneridae</taxon>
        <taxon>Pentapetalae</taxon>
        <taxon>asterids</taxon>
        <taxon>lamiids</taxon>
        <taxon>Gentianales</taxon>
        <taxon>Apocynaceae</taxon>
        <taxon>Rauvolfioideae</taxon>
        <taxon>Vinceae</taxon>
        <taxon>Catharanthinae</taxon>
        <taxon>Catharanthus</taxon>
    </lineage>
</organism>
<keyword evidence="2" id="KW-1185">Reference proteome</keyword>
<dbReference type="Proteomes" id="UP001060085">
    <property type="component" value="Linkage Group LG02"/>
</dbReference>
<gene>
    <name evidence="1" type="ORF">M9H77_07205</name>
</gene>
<proteinExistence type="predicted"/>
<accession>A0ACC0BUB1</accession>
<comment type="caution">
    <text evidence="1">The sequence shown here is derived from an EMBL/GenBank/DDBJ whole genome shotgun (WGS) entry which is preliminary data.</text>
</comment>
<reference evidence="2" key="1">
    <citation type="journal article" date="2023" name="Nat. Plants">
        <title>Single-cell RNA sequencing provides a high-resolution roadmap for understanding the multicellular compartmentation of specialized metabolism.</title>
        <authorList>
            <person name="Sun S."/>
            <person name="Shen X."/>
            <person name="Li Y."/>
            <person name="Li Y."/>
            <person name="Wang S."/>
            <person name="Li R."/>
            <person name="Zhang H."/>
            <person name="Shen G."/>
            <person name="Guo B."/>
            <person name="Wei J."/>
            <person name="Xu J."/>
            <person name="St-Pierre B."/>
            <person name="Chen S."/>
            <person name="Sun C."/>
        </authorList>
    </citation>
    <scope>NUCLEOTIDE SEQUENCE [LARGE SCALE GENOMIC DNA]</scope>
</reference>
<evidence type="ECO:0000313" key="1">
    <source>
        <dbReference type="EMBL" id="KAI5676255.1"/>
    </source>
</evidence>